<accession>A0AAD6VUQ5</accession>
<feature type="region of interest" description="Disordered" evidence="1">
    <location>
        <begin position="251"/>
        <end position="270"/>
    </location>
</feature>
<evidence type="ECO:0000256" key="1">
    <source>
        <dbReference type="SAM" id="MobiDB-lite"/>
    </source>
</evidence>
<keyword evidence="3" id="KW-1185">Reference proteome</keyword>
<sequence length="270" mass="30046">MVSNASGQPTVLTKAAPAPTPPTAATTRVALPTGKSKAQRVKKSSNDPAKKRGNKGNFSAGRLAWLTERLPAYNAYADSKQKKKIGSGLSFWCSLLPDYHAAFPWRLPLKDELPEDAEILTALAHEPETDEEAAEKTQIVENAETKIMLWYGRQRQSNKTTKNPFFVTLKALRPQGPAPKRIPDVQFYLSHNDFKEGVARDFEAKGYASQPSREHLKLRCQIAKELLRKEPQNVRDRIRSEALEEHAEALRLHKDASLGLPSSNPTAQAE</sequence>
<feature type="compositionally biased region" description="Low complexity" evidence="1">
    <location>
        <begin position="9"/>
        <end position="33"/>
    </location>
</feature>
<dbReference type="EMBL" id="JARJCW010000015">
    <property type="protein sequence ID" value="KAJ7216673.1"/>
    <property type="molecule type" value="Genomic_DNA"/>
</dbReference>
<reference evidence="2" key="1">
    <citation type="submission" date="2023-03" db="EMBL/GenBank/DDBJ databases">
        <title>Massive genome expansion in bonnet fungi (Mycena s.s.) driven by repeated elements and novel gene families across ecological guilds.</title>
        <authorList>
            <consortium name="Lawrence Berkeley National Laboratory"/>
            <person name="Harder C.B."/>
            <person name="Miyauchi S."/>
            <person name="Viragh M."/>
            <person name="Kuo A."/>
            <person name="Thoen E."/>
            <person name="Andreopoulos B."/>
            <person name="Lu D."/>
            <person name="Skrede I."/>
            <person name="Drula E."/>
            <person name="Henrissat B."/>
            <person name="Morin E."/>
            <person name="Kohler A."/>
            <person name="Barry K."/>
            <person name="LaButti K."/>
            <person name="Morin E."/>
            <person name="Salamov A."/>
            <person name="Lipzen A."/>
            <person name="Mereny Z."/>
            <person name="Hegedus B."/>
            <person name="Baldrian P."/>
            <person name="Stursova M."/>
            <person name="Weitz H."/>
            <person name="Taylor A."/>
            <person name="Grigoriev I.V."/>
            <person name="Nagy L.G."/>
            <person name="Martin F."/>
            <person name="Kauserud H."/>
        </authorList>
    </citation>
    <scope>NUCLEOTIDE SEQUENCE</scope>
    <source>
        <strain evidence="2">9144</strain>
    </source>
</reference>
<proteinExistence type="predicted"/>
<dbReference type="Proteomes" id="UP001219525">
    <property type="component" value="Unassembled WGS sequence"/>
</dbReference>
<protein>
    <submittedName>
        <fullName evidence="2">Uncharacterized protein</fullName>
    </submittedName>
</protein>
<comment type="caution">
    <text evidence="2">The sequence shown here is derived from an EMBL/GenBank/DDBJ whole genome shotgun (WGS) entry which is preliminary data.</text>
</comment>
<name>A0AAD6VUQ5_9AGAR</name>
<feature type="compositionally biased region" description="Polar residues" evidence="1">
    <location>
        <begin position="260"/>
        <end position="270"/>
    </location>
</feature>
<gene>
    <name evidence="2" type="ORF">GGX14DRAFT_562239</name>
</gene>
<dbReference type="AlphaFoldDB" id="A0AAD6VUQ5"/>
<organism evidence="2 3">
    <name type="scientific">Mycena pura</name>
    <dbReference type="NCBI Taxonomy" id="153505"/>
    <lineage>
        <taxon>Eukaryota</taxon>
        <taxon>Fungi</taxon>
        <taxon>Dikarya</taxon>
        <taxon>Basidiomycota</taxon>
        <taxon>Agaricomycotina</taxon>
        <taxon>Agaricomycetes</taxon>
        <taxon>Agaricomycetidae</taxon>
        <taxon>Agaricales</taxon>
        <taxon>Marasmiineae</taxon>
        <taxon>Mycenaceae</taxon>
        <taxon>Mycena</taxon>
    </lineage>
</organism>
<evidence type="ECO:0000313" key="3">
    <source>
        <dbReference type="Proteomes" id="UP001219525"/>
    </source>
</evidence>
<feature type="region of interest" description="Disordered" evidence="1">
    <location>
        <begin position="1"/>
        <end position="57"/>
    </location>
</feature>
<evidence type="ECO:0000313" key="2">
    <source>
        <dbReference type="EMBL" id="KAJ7216673.1"/>
    </source>
</evidence>